<keyword evidence="9" id="KW-1185">Reference proteome</keyword>
<gene>
    <name evidence="8" type="ORF">CSW64_20080</name>
</gene>
<dbReference type="CDD" id="cd05561">
    <property type="entry name" value="Peptidases_S8_4"/>
    <property type="match status" value="1"/>
</dbReference>
<keyword evidence="2 5" id="KW-0645">Protease</keyword>
<dbReference type="InterPro" id="IPR015500">
    <property type="entry name" value="Peptidase_S8_subtilisin-rel"/>
</dbReference>
<dbReference type="InterPro" id="IPR050131">
    <property type="entry name" value="Peptidase_S8_subtilisin-like"/>
</dbReference>
<dbReference type="GO" id="GO:0004252">
    <property type="term" value="F:serine-type endopeptidase activity"/>
    <property type="evidence" value="ECO:0007669"/>
    <property type="project" value="UniProtKB-UniRule"/>
</dbReference>
<evidence type="ECO:0000313" key="9">
    <source>
        <dbReference type="Proteomes" id="UP000228945"/>
    </source>
</evidence>
<dbReference type="AlphaFoldDB" id="A0A2D2B2Q6"/>
<feature type="chain" id="PRO_5013964789" evidence="6">
    <location>
        <begin position="25"/>
        <end position="440"/>
    </location>
</feature>
<evidence type="ECO:0000256" key="2">
    <source>
        <dbReference type="ARBA" id="ARBA00022670"/>
    </source>
</evidence>
<dbReference type="OrthoDB" id="5405281at2"/>
<dbReference type="KEGG" id="cmb:CSW64_20080"/>
<feature type="active site" description="Charge relay system" evidence="5">
    <location>
        <position position="378"/>
    </location>
</feature>
<protein>
    <submittedName>
        <fullName evidence="8">Peptidase S8</fullName>
    </submittedName>
</protein>
<evidence type="ECO:0000313" key="8">
    <source>
        <dbReference type="EMBL" id="ATQ44520.1"/>
    </source>
</evidence>
<dbReference type="InterPro" id="IPR036852">
    <property type="entry name" value="Peptidase_S8/S53_dom_sf"/>
</dbReference>
<dbReference type="PANTHER" id="PTHR43806:SF11">
    <property type="entry name" value="CEREVISIN-RELATED"/>
    <property type="match status" value="1"/>
</dbReference>
<keyword evidence="3 5" id="KW-0378">Hydrolase</keyword>
<dbReference type="SUPFAM" id="SSF52743">
    <property type="entry name" value="Subtilisin-like"/>
    <property type="match status" value="1"/>
</dbReference>
<reference evidence="8 9" key="1">
    <citation type="submission" date="2017-10" db="EMBL/GenBank/DDBJ databases">
        <title>Genome sequence of Caulobacter mirabilis FWC38.</title>
        <authorList>
            <person name="Fiebig A."/>
            <person name="Crosson S."/>
        </authorList>
    </citation>
    <scope>NUCLEOTIDE SEQUENCE [LARGE SCALE GENOMIC DNA]</scope>
    <source>
        <strain evidence="8 9">FWC 38</strain>
    </source>
</reference>
<evidence type="ECO:0000256" key="3">
    <source>
        <dbReference type="ARBA" id="ARBA00022801"/>
    </source>
</evidence>
<dbReference type="Proteomes" id="UP000228945">
    <property type="component" value="Chromosome"/>
</dbReference>
<feature type="active site" description="Charge relay system" evidence="5">
    <location>
        <position position="196"/>
    </location>
</feature>
<comment type="similarity">
    <text evidence="1 5">Belongs to the peptidase S8 family.</text>
</comment>
<dbReference type="PANTHER" id="PTHR43806">
    <property type="entry name" value="PEPTIDASE S8"/>
    <property type="match status" value="1"/>
</dbReference>
<sequence>MPLRMPKVLAGLLLTAFLAAPAAAQLPGVGGLPLPSTPSLPDLGRLPAAVEGAVEGAVGDARKLADLRRLRLEDLVRRNRRELDVDDRGAPIVRGRVLAVSPSPEGLEAARRAGLSVLREERMDDLGLVLVTLAVPAGQDARRAVKRLRRADPEGQYDFDHLYDGAGATAVGGSVAPAASKAGGARASSLRLGLVDTGLDAAHPALAGAQIEQRGFAPGGMKPAAHGLATASLMVGASGAFRAPAAGGTLLVADVYGAGPTGGSTEALLRGLNWLAGGRVEVVNISLVGPANGALHAAVRGLTQRGVVVVAAVGNDGPAAPPLYPASWPEVVAVTAVDGKDRVLLEAGRAAHLDFAAPGADMVAAVPGGGFAPVRGTSFASPIVAGLLAERMASGLDGRGAVEALAGQARDLGSRGADKTFGRGLVGTAHRTPPAVMRGR</sequence>
<evidence type="ECO:0000259" key="7">
    <source>
        <dbReference type="Pfam" id="PF00082"/>
    </source>
</evidence>
<name>A0A2D2B2Q6_9CAUL</name>
<evidence type="ECO:0000256" key="5">
    <source>
        <dbReference type="PROSITE-ProRule" id="PRU01240"/>
    </source>
</evidence>
<dbReference type="Gene3D" id="3.40.50.200">
    <property type="entry name" value="Peptidase S8/S53 domain"/>
    <property type="match status" value="1"/>
</dbReference>
<dbReference type="PROSITE" id="PS51892">
    <property type="entry name" value="SUBTILASE"/>
    <property type="match status" value="1"/>
</dbReference>
<dbReference type="GO" id="GO:0006508">
    <property type="term" value="P:proteolysis"/>
    <property type="evidence" value="ECO:0007669"/>
    <property type="project" value="UniProtKB-KW"/>
</dbReference>
<dbReference type="InterPro" id="IPR023828">
    <property type="entry name" value="Peptidase_S8_Ser-AS"/>
</dbReference>
<evidence type="ECO:0000256" key="1">
    <source>
        <dbReference type="ARBA" id="ARBA00011073"/>
    </source>
</evidence>
<dbReference type="PROSITE" id="PS00138">
    <property type="entry name" value="SUBTILASE_SER"/>
    <property type="match status" value="1"/>
</dbReference>
<evidence type="ECO:0000256" key="6">
    <source>
        <dbReference type="SAM" id="SignalP"/>
    </source>
</evidence>
<accession>A0A2D2B2Q6</accession>
<keyword evidence="4 5" id="KW-0720">Serine protease</keyword>
<dbReference type="InterPro" id="IPR000209">
    <property type="entry name" value="Peptidase_S8/S53_dom"/>
</dbReference>
<evidence type="ECO:0000256" key="4">
    <source>
        <dbReference type="ARBA" id="ARBA00022825"/>
    </source>
</evidence>
<dbReference type="PRINTS" id="PR00723">
    <property type="entry name" value="SUBTILISIN"/>
</dbReference>
<dbReference type="Pfam" id="PF00082">
    <property type="entry name" value="Peptidase_S8"/>
    <property type="match status" value="1"/>
</dbReference>
<feature type="signal peptide" evidence="6">
    <location>
        <begin position="1"/>
        <end position="24"/>
    </location>
</feature>
<organism evidence="8 9">
    <name type="scientific">Caulobacter mirabilis</name>
    <dbReference type="NCBI Taxonomy" id="69666"/>
    <lineage>
        <taxon>Bacteria</taxon>
        <taxon>Pseudomonadati</taxon>
        <taxon>Pseudomonadota</taxon>
        <taxon>Alphaproteobacteria</taxon>
        <taxon>Caulobacterales</taxon>
        <taxon>Caulobacteraceae</taxon>
        <taxon>Caulobacter</taxon>
    </lineage>
</organism>
<proteinExistence type="inferred from homology"/>
<keyword evidence="6" id="KW-0732">Signal</keyword>
<feature type="domain" description="Peptidase S8/S53" evidence="7">
    <location>
        <begin position="192"/>
        <end position="393"/>
    </location>
</feature>
<dbReference type="EMBL" id="CP024201">
    <property type="protein sequence ID" value="ATQ44520.1"/>
    <property type="molecule type" value="Genomic_DNA"/>
</dbReference>
<feature type="active site" description="Charge relay system" evidence="5">
    <location>
        <position position="226"/>
    </location>
</feature>